<gene>
    <name evidence="1" type="ORF">ACFSQJ_10990</name>
</gene>
<evidence type="ECO:0000313" key="1">
    <source>
        <dbReference type="EMBL" id="MFD2587458.1"/>
    </source>
</evidence>
<proteinExistence type="predicted"/>
<reference evidence="2" key="1">
    <citation type="journal article" date="2019" name="Int. J. Syst. Evol. Microbiol.">
        <title>The Global Catalogue of Microorganisms (GCM) 10K type strain sequencing project: providing services to taxonomists for standard genome sequencing and annotation.</title>
        <authorList>
            <consortium name="The Broad Institute Genomics Platform"/>
            <consortium name="The Broad Institute Genome Sequencing Center for Infectious Disease"/>
            <person name="Wu L."/>
            <person name="Ma J."/>
        </authorList>
    </citation>
    <scope>NUCLEOTIDE SEQUENCE [LARGE SCALE GENOMIC DNA]</scope>
    <source>
        <strain evidence="2">KCTC 52368</strain>
    </source>
</reference>
<keyword evidence="2" id="KW-1185">Reference proteome</keyword>
<comment type="caution">
    <text evidence="1">The sequence shown here is derived from an EMBL/GenBank/DDBJ whole genome shotgun (WGS) entry which is preliminary data.</text>
</comment>
<dbReference type="EMBL" id="JBHULB010000014">
    <property type="protein sequence ID" value="MFD2587458.1"/>
    <property type="molecule type" value="Genomic_DNA"/>
</dbReference>
<accession>A0ABW5MXE8</accession>
<sequence length="165" mass="19088">MKANRSPSNFQTCLLWVCIAFSICTSCKKESRSLEVQLLYKNAKNGETLLGSKENVIKAIREGADIKIGWQSVGKTRKIEHLSSPIWLAILNEKEVVAYLDPQIFADTDWKNLSASYEDYENLYVEWRVVLTTSGNFDAVWYNRKSDSVVRRVPQNHEMTWFARF</sequence>
<protein>
    <recommendedName>
        <fullName evidence="3">Lipoprotein</fullName>
    </recommendedName>
</protein>
<dbReference type="Proteomes" id="UP001597526">
    <property type="component" value="Unassembled WGS sequence"/>
</dbReference>
<organism evidence="1 2">
    <name type="scientific">Croceitalea marina</name>
    <dbReference type="NCBI Taxonomy" id="1775166"/>
    <lineage>
        <taxon>Bacteria</taxon>
        <taxon>Pseudomonadati</taxon>
        <taxon>Bacteroidota</taxon>
        <taxon>Flavobacteriia</taxon>
        <taxon>Flavobacteriales</taxon>
        <taxon>Flavobacteriaceae</taxon>
        <taxon>Croceitalea</taxon>
    </lineage>
</organism>
<evidence type="ECO:0008006" key="3">
    <source>
        <dbReference type="Google" id="ProtNLM"/>
    </source>
</evidence>
<name>A0ABW5MXE8_9FLAO</name>
<evidence type="ECO:0000313" key="2">
    <source>
        <dbReference type="Proteomes" id="UP001597526"/>
    </source>
</evidence>